<evidence type="ECO:0000259" key="2">
    <source>
        <dbReference type="Pfam" id="PF02657"/>
    </source>
</evidence>
<name>A0A834FTI4_RHOSS</name>
<reference evidence="3" key="1">
    <citation type="submission" date="2019-11" db="EMBL/GenBank/DDBJ databases">
        <authorList>
            <person name="Liu Y."/>
            <person name="Hou J."/>
            <person name="Li T.-Q."/>
            <person name="Guan C.-H."/>
            <person name="Wu X."/>
            <person name="Wu H.-Z."/>
            <person name="Ling F."/>
            <person name="Zhang R."/>
            <person name="Shi X.-G."/>
            <person name="Ren J.-P."/>
            <person name="Chen E.-F."/>
            <person name="Sun J.-M."/>
        </authorList>
    </citation>
    <scope>NUCLEOTIDE SEQUENCE</scope>
    <source>
        <strain evidence="3">Adult_tree_wgs_1</strain>
        <tissue evidence="3">Leaves</tissue>
    </source>
</reference>
<dbReference type="Pfam" id="PF02657">
    <property type="entry name" value="SufE"/>
    <property type="match status" value="1"/>
</dbReference>
<feature type="transmembrane region" description="Helical" evidence="1">
    <location>
        <begin position="79"/>
        <end position="98"/>
    </location>
</feature>
<accession>A0A834FTI4</accession>
<keyword evidence="1" id="KW-0812">Transmembrane</keyword>
<dbReference type="GO" id="GO:0009507">
    <property type="term" value="C:chloroplast"/>
    <property type="evidence" value="ECO:0007669"/>
    <property type="project" value="TreeGrafter"/>
</dbReference>
<sequence length="176" mass="19877">MVVWVREGSDTECKNLKPLETQFKTSENKVKGCVSQVCIRGYLDSDKNVVFEADSDSVLTKGLAAYWFKGFRVGSWRRFYGFRLILWCFCILVLQQSLTPSRNNGFLNMLKLMQRRLWRLIWKLKKDLQLGNVANSPIAIASDTGIVIVIADVPGNASVDGGSTAWFSAYVPLIIF</sequence>
<keyword evidence="1" id="KW-0472">Membrane</keyword>
<dbReference type="PANTHER" id="PTHR46230">
    <property type="match status" value="1"/>
</dbReference>
<dbReference type="InterPro" id="IPR003808">
    <property type="entry name" value="Fe-S_metab-assoc_dom"/>
</dbReference>
<protein>
    <recommendedName>
        <fullName evidence="2">Fe-S metabolism associated domain-containing protein</fullName>
    </recommendedName>
</protein>
<keyword evidence="4" id="KW-1185">Reference proteome</keyword>
<dbReference type="GO" id="GO:0016226">
    <property type="term" value="P:iron-sulfur cluster assembly"/>
    <property type="evidence" value="ECO:0007669"/>
    <property type="project" value="TreeGrafter"/>
</dbReference>
<keyword evidence="1" id="KW-1133">Transmembrane helix</keyword>
<dbReference type="AlphaFoldDB" id="A0A834FTI4"/>
<dbReference type="OrthoDB" id="411584at2759"/>
<evidence type="ECO:0000313" key="3">
    <source>
        <dbReference type="EMBL" id="KAF7112329.1"/>
    </source>
</evidence>
<comment type="caution">
    <text evidence="3">The sequence shown here is derived from an EMBL/GenBank/DDBJ whole genome shotgun (WGS) entry which is preliminary data.</text>
</comment>
<dbReference type="SUPFAM" id="SSF82649">
    <property type="entry name" value="SufE/NifU"/>
    <property type="match status" value="1"/>
</dbReference>
<dbReference type="Proteomes" id="UP000626092">
    <property type="component" value="Unassembled WGS sequence"/>
</dbReference>
<organism evidence="3 4">
    <name type="scientific">Rhododendron simsii</name>
    <name type="common">Sims's rhododendron</name>
    <dbReference type="NCBI Taxonomy" id="118357"/>
    <lineage>
        <taxon>Eukaryota</taxon>
        <taxon>Viridiplantae</taxon>
        <taxon>Streptophyta</taxon>
        <taxon>Embryophyta</taxon>
        <taxon>Tracheophyta</taxon>
        <taxon>Spermatophyta</taxon>
        <taxon>Magnoliopsida</taxon>
        <taxon>eudicotyledons</taxon>
        <taxon>Gunneridae</taxon>
        <taxon>Pentapetalae</taxon>
        <taxon>asterids</taxon>
        <taxon>Ericales</taxon>
        <taxon>Ericaceae</taxon>
        <taxon>Ericoideae</taxon>
        <taxon>Rhodoreae</taxon>
        <taxon>Rhododendron</taxon>
    </lineage>
</organism>
<feature type="domain" description="Fe-S metabolism associated" evidence="2">
    <location>
        <begin position="14"/>
        <end position="115"/>
    </location>
</feature>
<evidence type="ECO:0000313" key="4">
    <source>
        <dbReference type="Proteomes" id="UP000626092"/>
    </source>
</evidence>
<dbReference type="PANTHER" id="PTHR46230:SF3">
    <property type="entry name" value="SUFE-LIKE PROTEIN 1, CHLOROPLASTIC_MITOCHONDRIAL"/>
    <property type="match status" value="1"/>
</dbReference>
<dbReference type="Gene3D" id="3.90.1010.10">
    <property type="match status" value="1"/>
</dbReference>
<proteinExistence type="predicted"/>
<dbReference type="EMBL" id="WJXA01000529">
    <property type="protein sequence ID" value="KAF7112329.1"/>
    <property type="molecule type" value="Genomic_DNA"/>
</dbReference>
<evidence type="ECO:0000256" key="1">
    <source>
        <dbReference type="SAM" id="Phobius"/>
    </source>
</evidence>
<gene>
    <name evidence="3" type="ORF">RHSIM_RhsimUnG0239800</name>
</gene>